<reference evidence="1" key="1">
    <citation type="journal article" date="2020" name="Stud. Mycol.">
        <title>101 Dothideomycetes genomes: a test case for predicting lifestyles and emergence of pathogens.</title>
        <authorList>
            <person name="Haridas S."/>
            <person name="Albert R."/>
            <person name="Binder M."/>
            <person name="Bloem J."/>
            <person name="Labutti K."/>
            <person name="Salamov A."/>
            <person name="Andreopoulos B."/>
            <person name="Baker S."/>
            <person name="Barry K."/>
            <person name="Bills G."/>
            <person name="Bluhm B."/>
            <person name="Cannon C."/>
            <person name="Castanera R."/>
            <person name="Culley D."/>
            <person name="Daum C."/>
            <person name="Ezra D."/>
            <person name="Gonzalez J."/>
            <person name="Henrissat B."/>
            <person name="Kuo A."/>
            <person name="Liang C."/>
            <person name="Lipzen A."/>
            <person name="Lutzoni F."/>
            <person name="Magnuson J."/>
            <person name="Mondo S."/>
            <person name="Nolan M."/>
            <person name="Ohm R."/>
            <person name="Pangilinan J."/>
            <person name="Park H.-J."/>
            <person name="Ramirez L."/>
            <person name="Alfaro M."/>
            <person name="Sun H."/>
            <person name="Tritt A."/>
            <person name="Yoshinaga Y."/>
            <person name="Zwiers L.-H."/>
            <person name="Turgeon B."/>
            <person name="Goodwin S."/>
            <person name="Spatafora J."/>
            <person name="Crous P."/>
            <person name="Grigoriev I."/>
        </authorList>
    </citation>
    <scope>NUCLEOTIDE SEQUENCE</scope>
    <source>
        <strain evidence="1">CBS 121739</strain>
    </source>
</reference>
<proteinExistence type="predicted"/>
<name>A0A6A6VWB6_9PEZI</name>
<evidence type="ECO:0000313" key="1">
    <source>
        <dbReference type="EMBL" id="KAF2753531.1"/>
    </source>
</evidence>
<dbReference type="AlphaFoldDB" id="A0A6A6VWB6"/>
<dbReference type="EMBL" id="ML996584">
    <property type="protein sequence ID" value="KAF2753531.1"/>
    <property type="molecule type" value="Genomic_DNA"/>
</dbReference>
<organism evidence="1 2">
    <name type="scientific">Pseudovirgaria hyperparasitica</name>
    <dbReference type="NCBI Taxonomy" id="470096"/>
    <lineage>
        <taxon>Eukaryota</taxon>
        <taxon>Fungi</taxon>
        <taxon>Dikarya</taxon>
        <taxon>Ascomycota</taxon>
        <taxon>Pezizomycotina</taxon>
        <taxon>Dothideomycetes</taxon>
        <taxon>Dothideomycetes incertae sedis</taxon>
        <taxon>Acrospermales</taxon>
        <taxon>Acrospermaceae</taxon>
        <taxon>Pseudovirgaria</taxon>
    </lineage>
</organism>
<evidence type="ECO:0000313" key="2">
    <source>
        <dbReference type="Proteomes" id="UP000799437"/>
    </source>
</evidence>
<sequence length="105" mass="11838">MGVIVLGTTFSLISQAQCGSHAFIIVKSLPPITNKESTVLVLCRQFSSFDRSFMMTRICLNRPAPPFTLILTQHELSHLQTSRRQSCKAEDCLPRNILDQHINHT</sequence>
<dbReference type="RefSeq" id="XP_033595982.1">
    <property type="nucleotide sequence ID" value="XM_033739903.1"/>
</dbReference>
<protein>
    <submittedName>
        <fullName evidence="1">Uncharacterized protein</fullName>
    </submittedName>
</protein>
<dbReference type="Proteomes" id="UP000799437">
    <property type="component" value="Unassembled WGS sequence"/>
</dbReference>
<accession>A0A6A6VWB6</accession>
<keyword evidence="2" id="KW-1185">Reference proteome</keyword>
<dbReference type="GeneID" id="54480957"/>
<gene>
    <name evidence="1" type="ORF">EJ05DRAFT_220975</name>
</gene>